<dbReference type="Proteomes" id="UP000789396">
    <property type="component" value="Unassembled WGS sequence"/>
</dbReference>
<organism evidence="2 3">
    <name type="scientific">Racocetra fulgida</name>
    <dbReference type="NCBI Taxonomy" id="60492"/>
    <lineage>
        <taxon>Eukaryota</taxon>
        <taxon>Fungi</taxon>
        <taxon>Fungi incertae sedis</taxon>
        <taxon>Mucoromycota</taxon>
        <taxon>Glomeromycotina</taxon>
        <taxon>Glomeromycetes</taxon>
        <taxon>Diversisporales</taxon>
        <taxon>Gigasporaceae</taxon>
        <taxon>Racocetra</taxon>
    </lineage>
</organism>
<evidence type="ECO:0000313" key="2">
    <source>
        <dbReference type="EMBL" id="CAG8766738.1"/>
    </source>
</evidence>
<sequence length="119" mass="13373">LEENKCIEWTRKVDQFHGTAKQTVDPSPVVTHPTIEITSRLCQEQQVKVQEVYVASVIEDSEEKKHNDSYSVNSLTNKETQSTEAPPFCQPSADMNHSTEDKADEYKASSNPQESAAMD</sequence>
<feature type="compositionally biased region" description="Polar residues" evidence="1">
    <location>
        <begin position="108"/>
        <end position="119"/>
    </location>
</feature>
<accession>A0A9N9JAH3</accession>
<feature type="non-terminal residue" evidence="2">
    <location>
        <position position="119"/>
    </location>
</feature>
<proteinExistence type="predicted"/>
<feature type="non-terminal residue" evidence="2">
    <location>
        <position position="1"/>
    </location>
</feature>
<reference evidence="2" key="1">
    <citation type="submission" date="2021-06" db="EMBL/GenBank/DDBJ databases">
        <authorList>
            <person name="Kallberg Y."/>
            <person name="Tangrot J."/>
            <person name="Rosling A."/>
        </authorList>
    </citation>
    <scope>NUCLEOTIDE SEQUENCE</scope>
    <source>
        <strain evidence="2">IN212</strain>
    </source>
</reference>
<keyword evidence="3" id="KW-1185">Reference proteome</keyword>
<name>A0A9N9JAH3_9GLOM</name>
<evidence type="ECO:0000313" key="3">
    <source>
        <dbReference type="Proteomes" id="UP000789396"/>
    </source>
</evidence>
<protein>
    <submittedName>
        <fullName evidence="2">8399_t:CDS:1</fullName>
    </submittedName>
</protein>
<feature type="compositionally biased region" description="Basic and acidic residues" evidence="1">
    <location>
        <begin position="97"/>
        <end position="107"/>
    </location>
</feature>
<gene>
    <name evidence="2" type="ORF">RFULGI_LOCUS14752</name>
</gene>
<comment type="caution">
    <text evidence="2">The sequence shown here is derived from an EMBL/GenBank/DDBJ whole genome shotgun (WGS) entry which is preliminary data.</text>
</comment>
<feature type="compositionally biased region" description="Polar residues" evidence="1">
    <location>
        <begin position="69"/>
        <end position="84"/>
    </location>
</feature>
<dbReference type="AlphaFoldDB" id="A0A9N9JAH3"/>
<dbReference type="EMBL" id="CAJVPZ010043987">
    <property type="protein sequence ID" value="CAG8766738.1"/>
    <property type="molecule type" value="Genomic_DNA"/>
</dbReference>
<feature type="region of interest" description="Disordered" evidence="1">
    <location>
        <begin position="60"/>
        <end position="119"/>
    </location>
</feature>
<evidence type="ECO:0000256" key="1">
    <source>
        <dbReference type="SAM" id="MobiDB-lite"/>
    </source>
</evidence>